<feature type="domain" description="PEHE" evidence="2">
    <location>
        <begin position="827"/>
        <end position="952"/>
    </location>
</feature>
<feature type="compositionally biased region" description="Low complexity" evidence="1">
    <location>
        <begin position="778"/>
        <end position="791"/>
    </location>
</feature>
<feature type="region of interest" description="Disordered" evidence="1">
    <location>
        <begin position="887"/>
        <end position="908"/>
    </location>
</feature>
<dbReference type="Ensembl" id="ENSACOT00000011674.1">
    <property type="protein sequence ID" value="ENSACOP00000011272.1"/>
    <property type="gene ID" value="ENSACOG00000007835.1"/>
</dbReference>
<dbReference type="GO" id="GO:0035035">
    <property type="term" value="F:histone acetyltransferase binding"/>
    <property type="evidence" value="ECO:0007669"/>
    <property type="project" value="TreeGrafter"/>
</dbReference>
<accession>A0A8B9FKH0</accession>
<dbReference type="AlphaFoldDB" id="A0A8B9FKH0"/>
<feature type="compositionally biased region" description="Low complexity" evidence="1">
    <location>
        <begin position="720"/>
        <end position="731"/>
    </location>
</feature>
<dbReference type="PROSITE" id="PS52052">
    <property type="entry name" value="PEHE"/>
    <property type="match status" value="1"/>
</dbReference>
<dbReference type="SMART" id="SM01300">
    <property type="entry name" value="PEHE"/>
    <property type="match status" value="1"/>
</dbReference>
<dbReference type="GO" id="GO:0044545">
    <property type="term" value="C:NSL complex"/>
    <property type="evidence" value="ECO:0007669"/>
    <property type="project" value="TreeGrafter"/>
</dbReference>
<dbReference type="InterPro" id="IPR026180">
    <property type="entry name" value="NSL1"/>
</dbReference>
<feature type="compositionally biased region" description="Basic and acidic residues" evidence="1">
    <location>
        <begin position="894"/>
        <end position="908"/>
    </location>
</feature>
<proteinExistence type="predicted"/>
<feature type="region of interest" description="Disordered" evidence="1">
    <location>
        <begin position="326"/>
        <end position="349"/>
    </location>
</feature>
<dbReference type="PANTHER" id="PTHR22443:SF16">
    <property type="entry name" value="KAT8 REGULATORY NSL COMPLEX SUBUNIT 1-LIKE PROTEIN"/>
    <property type="match status" value="1"/>
</dbReference>
<evidence type="ECO:0000256" key="1">
    <source>
        <dbReference type="SAM" id="MobiDB-lite"/>
    </source>
</evidence>
<organism evidence="3 4">
    <name type="scientific">Amazona collaria</name>
    <name type="common">yellow-billed parrot</name>
    <dbReference type="NCBI Taxonomy" id="241587"/>
    <lineage>
        <taxon>Eukaryota</taxon>
        <taxon>Metazoa</taxon>
        <taxon>Chordata</taxon>
        <taxon>Craniata</taxon>
        <taxon>Vertebrata</taxon>
        <taxon>Euteleostomi</taxon>
        <taxon>Archelosauria</taxon>
        <taxon>Archosauria</taxon>
        <taxon>Dinosauria</taxon>
        <taxon>Saurischia</taxon>
        <taxon>Theropoda</taxon>
        <taxon>Coelurosauria</taxon>
        <taxon>Aves</taxon>
        <taxon>Neognathae</taxon>
        <taxon>Neoaves</taxon>
        <taxon>Telluraves</taxon>
        <taxon>Australaves</taxon>
        <taxon>Psittaciformes</taxon>
        <taxon>Psittacidae</taxon>
        <taxon>Amazona</taxon>
    </lineage>
</organism>
<evidence type="ECO:0000259" key="2">
    <source>
        <dbReference type="PROSITE" id="PS52052"/>
    </source>
</evidence>
<keyword evidence="4" id="KW-1185">Reference proteome</keyword>
<dbReference type="InterPro" id="IPR029332">
    <property type="entry name" value="PEHE_dom"/>
</dbReference>
<feature type="compositionally biased region" description="Polar residues" evidence="1">
    <location>
        <begin position="332"/>
        <end position="349"/>
    </location>
</feature>
<name>A0A8B9FKH0_9PSIT</name>
<dbReference type="PANTHER" id="PTHR22443">
    <property type="entry name" value="NON-SPECIFIC LETHAL 1, ISOFORM M"/>
    <property type="match status" value="1"/>
</dbReference>
<evidence type="ECO:0000313" key="3">
    <source>
        <dbReference type="Ensembl" id="ENSACOP00000011272.1"/>
    </source>
</evidence>
<feature type="region of interest" description="Disordered" evidence="1">
    <location>
        <begin position="776"/>
        <end position="800"/>
    </location>
</feature>
<dbReference type="Gene3D" id="6.10.250.3170">
    <property type="match status" value="1"/>
</dbReference>
<sequence>MRGMHLKCLTQLSSGQKHRVKFAPCWVCCKLPTVAIMTPALREAATKGHGIHLSPSLSFRAMESDTALCMENSRAVEEKIKEDSIAQITCSVLGFPTAEPNLRNDILSVQHFGSPPSSKRYQSVLLMSANSAFNNKTGKQTKVGEPGCSRMGKSLHNGADASAGLISHSEPEEQVKGQTISETTSLNLAEMQRLSESNVTESSNAEEMQLLNGKWYKKNGFLGRALEVCAETMKGDLLHQILHGPSEGILSCTPEEVYARLLQCVTKQQMEISRAKRTQKRLQMLLAKHVIKHCDQQLKCFVKHHLQRMKVFREPTRCLSSSSLRCTEGWPENSTTPLESSSSTDPQNGVNIAPGEIRGFALHAGGLLSRVEKDLDSDATCSSSDEDGEEQTVRATVEASYTSEWKWLADRARIGSRWTWLQAQITELEYKIQQLTDLHRQIRATKGMVILEEFPFPKDILKKQIQLTDQEALLNATGNSQAAIERQDSLPEHDFEMSPSSPTLLLRNIEKQSAQLSEIISSLIAPLNLSPASSSLSSKACRHRQLVNGISFRASDNREVSSSGSWLLDHQHIKKRRRDRTRLRPLTVASGSTSARTRPLHSFQKRKLYRMHGACQWNQQNLPSRDVSFPYKTQLPCSGYSTESQILDYVQELDSSFHPVLSFPADIPLHIYFETLLKKDDIKGEPVDNSSSGGEVKASPENDHNQRNVSVKQWGDGCLSTSKSQSVSGTSDQLSDGRKKRHLSETAVGEHNNRFETFSFQQAEPESHSSFAAATNVSAMSKPSPSTSSQHNSRRRLRSESSYDIDNIVIPMSLVAPSKLEKLQYKEILTPSWRVVEFQPLESSLTDEEEIEDLSDEVFALRHSKYEERERARWSLWEQSRWPRRNSRSYSRSADGRHSQDSAQKDQHSSSCTSLHCAAEPVPSLTSEASSSVCSGTAQVCRENQEAKSGLWELRVFPLKDEEVEALLCQDQATNQTEMSSAALPSDSLCTSCTPVGLTDNGHPLRKQSTEEAEDCENACLGISNTRKQRRCCLP</sequence>
<evidence type="ECO:0000313" key="4">
    <source>
        <dbReference type="Proteomes" id="UP000694522"/>
    </source>
</evidence>
<feature type="region of interest" description="Disordered" evidence="1">
    <location>
        <begin position="683"/>
        <end position="748"/>
    </location>
</feature>
<dbReference type="Pfam" id="PF15275">
    <property type="entry name" value="PEHE"/>
    <property type="match status" value="1"/>
</dbReference>
<reference evidence="3" key="2">
    <citation type="submission" date="2025-09" db="UniProtKB">
        <authorList>
            <consortium name="Ensembl"/>
        </authorList>
    </citation>
    <scope>IDENTIFICATION</scope>
</reference>
<protein>
    <submittedName>
        <fullName evidence="3">KAT8 regulatory NSL complex subunit 1 like</fullName>
    </submittedName>
</protein>
<dbReference type="Proteomes" id="UP000694522">
    <property type="component" value="Unplaced"/>
</dbReference>
<reference evidence="3" key="1">
    <citation type="submission" date="2025-08" db="UniProtKB">
        <authorList>
            <consortium name="Ensembl"/>
        </authorList>
    </citation>
    <scope>IDENTIFICATION</scope>
</reference>